<evidence type="ECO:0000313" key="2">
    <source>
        <dbReference type="Proteomes" id="UP001610706"/>
    </source>
</evidence>
<protein>
    <recommendedName>
        <fullName evidence="3">DNA polymerase III subunit psi</fullName>
    </recommendedName>
</protein>
<evidence type="ECO:0000313" key="1">
    <source>
        <dbReference type="EMBL" id="MFH7565096.1"/>
    </source>
</evidence>
<comment type="caution">
    <text evidence="1">The sequence shown here is derived from an EMBL/GenBank/DDBJ whole genome shotgun (WGS) entry which is preliminary data.</text>
</comment>
<gene>
    <name evidence="1" type="ORF">AB9R89_07135</name>
</gene>
<dbReference type="RefSeq" id="WP_019935211.1">
    <property type="nucleotide sequence ID" value="NZ_CP166302.1"/>
</dbReference>
<sequence length="123" mass="13519">MKSLQTRLWQFMALPVWQCAHAERLPYAPEPAPVVADVRLVIGQGHQLPATLLNDLLIALEGVQPDIQEETAWLAAGCPDARIVLGFNLTEPAGQLNWQGSLPLSALQKRELWSCLCSLNTGH</sequence>
<accession>A0ABW7P150</accession>
<evidence type="ECO:0008006" key="3">
    <source>
        <dbReference type="Google" id="ProtNLM"/>
    </source>
</evidence>
<organism evidence="1 2">
    <name type="scientific">Oceanimonas smirnovii</name>
    <dbReference type="NCBI Taxonomy" id="264574"/>
    <lineage>
        <taxon>Bacteria</taxon>
        <taxon>Pseudomonadati</taxon>
        <taxon>Pseudomonadota</taxon>
        <taxon>Gammaproteobacteria</taxon>
        <taxon>Aeromonadales</taxon>
        <taxon>Aeromonadaceae</taxon>
        <taxon>Oceanimonas</taxon>
    </lineage>
</organism>
<name>A0ABW7P150_9GAMM</name>
<keyword evidence="2" id="KW-1185">Reference proteome</keyword>
<reference evidence="1 2" key="1">
    <citation type="submission" date="2024-08" db="EMBL/GenBank/DDBJ databases">
        <title>Oceanimonas smirnovii Genome sequencing and assembly.</title>
        <authorList>
            <person name="Tang B."/>
        </authorList>
    </citation>
    <scope>NUCLEOTIDE SEQUENCE [LARGE SCALE GENOMIC DNA]</scope>
    <source>
        <strain evidence="1 2">OS2020-119</strain>
    </source>
</reference>
<proteinExistence type="predicted"/>
<dbReference type="Proteomes" id="UP001610706">
    <property type="component" value="Unassembled WGS sequence"/>
</dbReference>
<dbReference type="EMBL" id="JBGFTR010000008">
    <property type="protein sequence ID" value="MFH7565096.1"/>
    <property type="molecule type" value="Genomic_DNA"/>
</dbReference>